<protein>
    <submittedName>
        <fullName evidence="1">Uncharacterized protein</fullName>
    </submittedName>
</protein>
<accession>A0A8X6WPU7</accession>
<evidence type="ECO:0000313" key="2">
    <source>
        <dbReference type="Proteomes" id="UP000886998"/>
    </source>
</evidence>
<dbReference type="EMBL" id="BMAV01000818">
    <property type="protein sequence ID" value="GFY38382.1"/>
    <property type="molecule type" value="Genomic_DNA"/>
</dbReference>
<dbReference type="Proteomes" id="UP000886998">
    <property type="component" value="Unassembled WGS sequence"/>
</dbReference>
<comment type="caution">
    <text evidence="1">The sequence shown here is derived from an EMBL/GenBank/DDBJ whole genome shotgun (WGS) entry which is preliminary data.</text>
</comment>
<sequence>MDVVFLGYQVKCPDWEQLYTILLQQGAALRRRPYLYPLLMDSLPRKVLRTFQTGSYWKAEKFKNPYNIASDAKTTPLYLELTFRIAGIVLNERTAGLL</sequence>
<keyword evidence="2" id="KW-1185">Reference proteome</keyword>
<proteinExistence type="predicted"/>
<name>A0A8X6WPU7_9ARAC</name>
<gene>
    <name evidence="1" type="ORF">TNIN_44501</name>
</gene>
<reference evidence="1" key="1">
    <citation type="submission" date="2020-08" db="EMBL/GenBank/DDBJ databases">
        <title>Multicomponent nature underlies the extraordinary mechanical properties of spider dragline silk.</title>
        <authorList>
            <person name="Kono N."/>
            <person name="Nakamura H."/>
            <person name="Mori M."/>
            <person name="Yoshida Y."/>
            <person name="Ohtoshi R."/>
            <person name="Malay A.D."/>
            <person name="Moran D.A.P."/>
            <person name="Tomita M."/>
            <person name="Numata K."/>
            <person name="Arakawa K."/>
        </authorList>
    </citation>
    <scope>NUCLEOTIDE SEQUENCE</scope>
</reference>
<organism evidence="1 2">
    <name type="scientific">Trichonephila inaurata madagascariensis</name>
    <dbReference type="NCBI Taxonomy" id="2747483"/>
    <lineage>
        <taxon>Eukaryota</taxon>
        <taxon>Metazoa</taxon>
        <taxon>Ecdysozoa</taxon>
        <taxon>Arthropoda</taxon>
        <taxon>Chelicerata</taxon>
        <taxon>Arachnida</taxon>
        <taxon>Araneae</taxon>
        <taxon>Araneomorphae</taxon>
        <taxon>Entelegynae</taxon>
        <taxon>Araneoidea</taxon>
        <taxon>Nephilidae</taxon>
        <taxon>Trichonephila</taxon>
        <taxon>Trichonephila inaurata</taxon>
    </lineage>
</organism>
<evidence type="ECO:0000313" key="1">
    <source>
        <dbReference type="EMBL" id="GFY38382.1"/>
    </source>
</evidence>
<dbReference type="AlphaFoldDB" id="A0A8X6WPU7"/>